<dbReference type="Proteomes" id="UP001530293">
    <property type="component" value="Unassembled WGS sequence"/>
</dbReference>
<evidence type="ECO:0000256" key="1">
    <source>
        <dbReference type="SAM" id="Phobius"/>
    </source>
</evidence>
<protein>
    <submittedName>
        <fullName evidence="3">Uncharacterized protein</fullName>
    </submittedName>
</protein>
<keyword evidence="2" id="KW-0732">Signal</keyword>
<feature type="signal peptide" evidence="2">
    <location>
        <begin position="1"/>
        <end position="18"/>
    </location>
</feature>
<comment type="caution">
    <text evidence="3">The sequence shown here is derived from an EMBL/GenBank/DDBJ whole genome shotgun (WGS) entry which is preliminary data.</text>
</comment>
<feature type="transmembrane region" description="Helical" evidence="1">
    <location>
        <begin position="47"/>
        <end position="65"/>
    </location>
</feature>
<gene>
    <name evidence="3" type="ORF">ACHAWU_005843</name>
</gene>
<keyword evidence="1" id="KW-0472">Membrane</keyword>
<keyword evidence="4" id="KW-1185">Reference proteome</keyword>
<keyword evidence="1" id="KW-0812">Transmembrane</keyword>
<evidence type="ECO:0000313" key="3">
    <source>
        <dbReference type="EMBL" id="KAL3756615.1"/>
    </source>
</evidence>
<dbReference type="EMBL" id="JALLBG020000300">
    <property type="protein sequence ID" value="KAL3756615.1"/>
    <property type="molecule type" value="Genomic_DNA"/>
</dbReference>
<feature type="chain" id="PRO_5044838314" evidence="2">
    <location>
        <begin position="19"/>
        <end position="86"/>
    </location>
</feature>
<name>A0ABD3M7X1_9STRA</name>
<reference evidence="3 4" key="1">
    <citation type="submission" date="2024-10" db="EMBL/GenBank/DDBJ databases">
        <title>Updated reference genomes for cyclostephanoid diatoms.</title>
        <authorList>
            <person name="Roberts W.R."/>
            <person name="Alverson A.J."/>
        </authorList>
    </citation>
    <scope>NUCLEOTIDE SEQUENCE [LARGE SCALE GENOMIC DNA]</scope>
    <source>
        <strain evidence="3 4">AJA232-27</strain>
    </source>
</reference>
<evidence type="ECO:0000256" key="2">
    <source>
        <dbReference type="SAM" id="SignalP"/>
    </source>
</evidence>
<organism evidence="3 4">
    <name type="scientific">Discostella pseudostelligera</name>
    <dbReference type="NCBI Taxonomy" id="259834"/>
    <lineage>
        <taxon>Eukaryota</taxon>
        <taxon>Sar</taxon>
        <taxon>Stramenopiles</taxon>
        <taxon>Ochrophyta</taxon>
        <taxon>Bacillariophyta</taxon>
        <taxon>Coscinodiscophyceae</taxon>
        <taxon>Thalassiosirophycidae</taxon>
        <taxon>Stephanodiscales</taxon>
        <taxon>Stephanodiscaceae</taxon>
        <taxon>Discostella</taxon>
    </lineage>
</organism>
<proteinExistence type="predicted"/>
<keyword evidence="1" id="KW-1133">Transmembrane helix</keyword>
<accession>A0ABD3M7X1</accession>
<evidence type="ECO:0000313" key="4">
    <source>
        <dbReference type="Proteomes" id="UP001530293"/>
    </source>
</evidence>
<dbReference type="AlphaFoldDB" id="A0ABD3M7X1"/>
<sequence length="86" mass="9612">MNTLLLFLLALIFVPLFAGLLGLGASYLQLTSQNTGREYVVDLDQDFFIPFYLALALVIVVSVRVRIGTWRRSGVGESVHVDKKKQ</sequence>